<feature type="transmembrane region" description="Helical" evidence="2">
    <location>
        <begin position="319"/>
        <end position="344"/>
    </location>
</feature>
<reference evidence="4" key="1">
    <citation type="submission" date="2015-07" db="EMBL/GenBank/DDBJ databases">
        <title>Annotation of Plasmodium falciparum RAJ116.</title>
        <authorList>
            <consortium name="The Broad Institute Genome Sequencing Platform"/>
            <person name="Volkman S.K."/>
            <person name="Neafsey D.E."/>
            <person name="Dash A.P."/>
            <person name="Chitnis C.E."/>
            <person name="Hartl D.L."/>
            <person name="Young S.K."/>
            <person name="Zeng Q."/>
            <person name="Koehrsen M."/>
            <person name="Alvarado L."/>
            <person name="Berlin A."/>
            <person name="Borenstein D."/>
            <person name="Chapman S.B."/>
            <person name="Chen Z."/>
            <person name="Engels R."/>
            <person name="Freedman E."/>
            <person name="Gellesch M."/>
            <person name="Goldberg J."/>
            <person name="Griggs A."/>
            <person name="Gujja S."/>
            <person name="Heilman E.R."/>
            <person name="Heiman D.I."/>
            <person name="Howarth C."/>
            <person name="Jen D."/>
            <person name="Larson L."/>
            <person name="Mehta T."/>
            <person name="Neiman D."/>
            <person name="Park D."/>
            <person name="Pearson M."/>
            <person name="Roberts A."/>
            <person name="Saif S."/>
            <person name="Shea T."/>
            <person name="Shenoy N."/>
            <person name="Sisk P."/>
            <person name="Stolte C."/>
            <person name="Sykes S."/>
            <person name="Walk T."/>
            <person name="White J."/>
            <person name="Yandava C."/>
            <person name="Haas B."/>
            <person name="Henn M.R."/>
            <person name="Nusbaum C."/>
            <person name="Birren B."/>
        </authorList>
    </citation>
    <scope>NUCLEOTIDE SEQUENCE [LARGE SCALE GENOMIC DNA]</scope>
    <source>
        <strain evidence="4">RAJ116</strain>
    </source>
</reference>
<evidence type="ECO:0000313" key="3">
    <source>
        <dbReference type="EMBL" id="KNC37281.1"/>
    </source>
</evidence>
<evidence type="ECO:0000313" key="4">
    <source>
        <dbReference type="Proteomes" id="UP000054566"/>
    </source>
</evidence>
<keyword evidence="2" id="KW-0812">Transmembrane</keyword>
<sequence length="351" mass="39000">MILIVLYKKANMVINTHKKLSITPRHIQTTRLLCECELYMSNYDKDPEMKRVMQQFHDRTTQRFQEYDEKLQEKRQKCKEQCDKEIQKIILKDKIEKDLNEKFSLLHTDIQSDDIPTCICERSMTDKVEKGCLRCGYGLGSVAPMIGLTGSVAVNVWKTAELAAAKAAAIAEGLAAGEAARIKAGIDAVISKLSSLLGVSTIDDKVLGLVFDGTNYMKVSVISEKVYSHYTTLCTPRIVNGGPVGDFIFTGPVCNLVKPNRPVIWDSISAKAIIYEKVEEAVAKGTQAADLVAKNTADEVTKAAIETSKKAIEAATTSYYTPIIASIVAIVVIVLIMVIIYLILRYRRKRK</sequence>
<organism evidence="3 4">
    <name type="scientific">Plasmodium falciparum RAJ116</name>
    <dbReference type="NCBI Taxonomy" id="580058"/>
    <lineage>
        <taxon>Eukaryota</taxon>
        <taxon>Sar</taxon>
        <taxon>Alveolata</taxon>
        <taxon>Apicomplexa</taxon>
        <taxon>Aconoidasida</taxon>
        <taxon>Haemosporida</taxon>
        <taxon>Plasmodiidae</taxon>
        <taxon>Plasmodium</taxon>
        <taxon>Plasmodium (Laverania)</taxon>
    </lineage>
</organism>
<keyword evidence="2" id="KW-1133">Transmembrane helix</keyword>
<feature type="coiled-coil region" evidence="1">
    <location>
        <begin position="57"/>
        <end position="88"/>
    </location>
</feature>
<proteinExistence type="predicted"/>
<dbReference type="NCBIfam" id="TIGR01477">
    <property type="entry name" value="RIFIN"/>
    <property type="match status" value="1"/>
</dbReference>
<protein>
    <submittedName>
        <fullName evidence="3">Rifin</fullName>
    </submittedName>
</protein>
<dbReference type="AlphaFoldDB" id="A0A0L0CYJ3"/>
<evidence type="ECO:0000256" key="1">
    <source>
        <dbReference type="SAM" id="Coils"/>
    </source>
</evidence>
<keyword evidence="1" id="KW-0175">Coiled coil</keyword>
<dbReference type="Proteomes" id="UP000054566">
    <property type="component" value="Unassembled WGS sequence"/>
</dbReference>
<reference evidence="4" key="2">
    <citation type="submission" date="2015-07" db="EMBL/GenBank/DDBJ databases">
        <title>The genome sequence of Plasmodium falciparum RAJ116.</title>
        <authorList>
            <consortium name="The Broad Institute Genome Sequencing Platform"/>
            <person name="Volkman S.K."/>
            <person name="Neafsey D.E."/>
            <person name="Dash A.P."/>
            <person name="Chitnis C.E."/>
            <person name="Hartl D.L."/>
            <person name="Young S.K."/>
            <person name="Kodira C.D."/>
            <person name="Zeng Q."/>
            <person name="Koehrsen M."/>
            <person name="Godfrey P."/>
            <person name="Alvarado L."/>
            <person name="Berlin A."/>
            <person name="Borenstein D."/>
            <person name="Chen Z."/>
            <person name="Engels R."/>
            <person name="Freedman E."/>
            <person name="Gellesch M."/>
            <person name="Goldberg J."/>
            <person name="Griggs A."/>
            <person name="Gujja S."/>
            <person name="Heiman D."/>
            <person name="Hepburn T."/>
            <person name="Howarth C."/>
            <person name="Jen D."/>
            <person name="Larson L."/>
            <person name="Lewis B."/>
            <person name="Mehta T."/>
            <person name="Park D."/>
            <person name="Pearson M."/>
            <person name="Roberts A."/>
            <person name="Saif S."/>
            <person name="Shea T."/>
            <person name="Shenoy N."/>
            <person name="Sisk P."/>
            <person name="Stolte C."/>
            <person name="Sykes S."/>
            <person name="Walk T."/>
            <person name="White J."/>
            <person name="Yandava C."/>
            <person name="Wirth D.F."/>
            <person name="Nusbaum C."/>
            <person name="Birren B."/>
        </authorList>
    </citation>
    <scope>NUCLEOTIDE SEQUENCE [LARGE SCALE GENOMIC DNA]</scope>
    <source>
        <strain evidence="4">RAJ116</strain>
    </source>
</reference>
<evidence type="ECO:0000256" key="2">
    <source>
        <dbReference type="SAM" id="Phobius"/>
    </source>
</evidence>
<accession>A0A0L0CYJ3</accession>
<gene>
    <name evidence="3" type="ORF">PFLG_01925</name>
</gene>
<dbReference type="OrthoDB" id="378810at2759"/>
<name>A0A0L0CYJ3_PLAFA</name>
<dbReference type="Pfam" id="PF02009">
    <property type="entry name" value="RIFIN"/>
    <property type="match status" value="1"/>
</dbReference>
<dbReference type="EMBL" id="GG664454">
    <property type="protein sequence ID" value="KNC37281.1"/>
    <property type="molecule type" value="Genomic_DNA"/>
</dbReference>
<keyword evidence="2" id="KW-0472">Membrane</keyword>
<dbReference type="InterPro" id="IPR006373">
    <property type="entry name" value="VSA_Rifin"/>
</dbReference>